<reference evidence="3" key="1">
    <citation type="submission" date="2023-08" db="EMBL/GenBank/DDBJ databases">
        <title>The draft genome of Tsukamurella strandjordii strain 050030.</title>
        <authorList>
            <person name="Zhao F."/>
            <person name="Feng Y."/>
            <person name="Zong Z."/>
        </authorList>
    </citation>
    <scope>NUCLEOTIDE SEQUENCE</scope>
    <source>
        <strain evidence="3">050030</strain>
    </source>
</reference>
<protein>
    <recommendedName>
        <fullName evidence="5">Permease</fullName>
    </recommendedName>
</protein>
<feature type="compositionally biased region" description="Basic and acidic residues" evidence="1">
    <location>
        <begin position="186"/>
        <end position="202"/>
    </location>
</feature>
<dbReference type="Gene3D" id="1.20.1250.20">
    <property type="entry name" value="MFS general substrate transporter like domains"/>
    <property type="match status" value="1"/>
</dbReference>
<evidence type="ECO:0000313" key="4">
    <source>
        <dbReference type="Proteomes" id="UP001178281"/>
    </source>
</evidence>
<dbReference type="Proteomes" id="UP001178281">
    <property type="component" value="Unassembled WGS sequence"/>
</dbReference>
<dbReference type="AlphaFoldDB" id="A0AA90SN98"/>
<keyword evidence="4" id="KW-1185">Reference proteome</keyword>
<keyword evidence="2" id="KW-0812">Transmembrane</keyword>
<evidence type="ECO:0000256" key="2">
    <source>
        <dbReference type="SAM" id="Phobius"/>
    </source>
</evidence>
<evidence type="ECO:0008006" key="5">
    <source>
        <dbReference type="Google" id="ProtNLM"/>
    </source>
</evidence>
<keyword evidence="2" id="KW-1133">Transmembrane helix</keyword>
<accession>A0AA90SN98</accession>
<gene>
    <name evidence="3" type="ORF">Q7X28_19095</name>
</gene>
<dbReference type="RefSeq" id="WP_220657033.1">
    <property type="nucleotide sequence ID" value="NZ_CBCSFC010000015.1"/>
</dbReference>
<sequence>MNTTEGSTKHSVKETVSETAKSWLRKAIAAFVLVGVLIAVYFGLSAFIPRWWAQQVGRWVDSSMTSGTLFGLGIGFASTAVPLLILVFAARRVKSHPAIATIAGVLAVAASVPNLMTLSVVIGVGSGANAGRQTMNVDSPGFRGATLIGVIVGALFAVALAIFLAVQRKKRAKKKQIKAAEKEAKAAAKQAEKDAKAAEKALKSGHAPAASSLDDDQPAQPGSGASS</sequence>
<feature type="transmembrane region" description="Helical" evidence="2">
    <location>
        <begin position="144"/>
        <end position="166"/>
    </location>
</feature>
<proteinExistence type="predicted"/>
<evidence type="ECO:0000313" key="3">
    <source>
        <dbReference type="EMBL" id="MDP0400028.1"/>
    </source>
</evidence>
<keyword evidence="2" id="KW-0472">Membrane</keyword>
<evidence type="ECO:0000256" key="1">
    <source>
        <dbReference type="SAM" id="MobiDB-lite"/>
    </source>
</evidence>
<name>A0AA90SN98_9ACTN</name>
<feature type="transmembrane region" description="Helical" evidence="2">
    <location>
        <begin position="27"/>
        <end position="48"/>
    </location>
</feature>
<dbReference type="InterPro" id="IPR036259">
    <property type="entry name" value="MFS_trans_sf"/>
</dbReference>
<comment type="caution">
    <text evidence="3">The sequence shown here is derived from an EMBL/GenBank/DDBJ whole genome shotgun (WGS) entry which is preliminary data.</text>
</comment>
<feature type="transmembrane region" description="Helical" evidence="2">
    <location>
        <begin position="68"/>
        <end position="90"/>
    </location>
</feature>
<dbReference type="EMBL" id="JAUTIX010000008">
    <property type="protein sequence ID" value="MDP0400028.1"/>
    <property type="molecule type" value="Genomic_DNA"/>
</dbReference>
<feature type="transmembrane region" description="Helical" evidence="2">
    <location>
        <begin position="102"/>
        <end position="124"/>
    </location>
</feature>
<feature type="region of interest" description="Disordered" evidence="1">
    <location>
        <begin position="186"/>
        <end position="227"/>
    </location>
</feature>
<organism evidence="3 4">
    <name type="scientific">Tsukamurella strandjordii</name>
    <dbReference type="NCBI Taxonomy" id="147577"/>
    <lineage>
        <taxon>Bacteria</taxon>
        <taxon>Bacillati</taxon>
        <taxon>Actinomycetota</taxon>
        <taxon>Actinomycetes</taxon>
        <taxon>Mycobacteriales</taxon>
        <taxon>Tsukamurellaceae</taxon>
        <taxon>Tsukamurella</taxon>
    </lineage>
</organism>